<keyword evidence="2" id="KW-0472">Membrane</keyword>
<keyword evidence="4" id="KW-1185">Reference proteome</keyword>
<feature type="transmembrane region" description="Helical" evidence="2">
    <location>
        <begin position="121"/>
        <end position="144"/>
    </location>
</feature>
<comment type="similarity">
    <text evidence="1">Belongs to the bacterial reverse transcriptase family.</text>
</comment>
<sequence>MIAQVTHPYNLQKALRQVVVNKRSAGVDGLKTSQLADYFREHKFSLLENITNNRYLPQPILGVEIPKGGGKFRFLGIPTVVDRLLQLAVSQAMMPRFEKDFSMNSFGFRLNKNARQAVGKAVYSIVCFFLIVFNLINAFAIIFYSCEFESSIYQISVRITIDSLSISHQSVSIYFMVIFQRC</sequence>
<evidence type="ECO:0000313" key="3">
    <source>
        <dbReference type="EMBL" id="SEG40258.1"/>
    </source>
</evidence>
<dbReference type="OrthoDB" id="9780724at2"/>
<keyword evidence="3" id="KW-0548">Nucleotidyltransferase</keyword>
<keyword evidence="2" id="KW-1133">Transmembrane helix</keyword>
<keyword evidence="2" id="KW-0812">Transmembrane</keyword>
<dbReference type="EMBL" id="FNVP01000012">
    <property type="protein sequence ID" value="SEG40258.1"/>
    <property type="molecule type" value="Genomic_DNA"/>
</dbReference>
<reference evidence="4" key="1">
    <citation type="submission" date="2016-10" db="EMBL/GenBank/DDBJ databases">
        <authorList>
            <person name="Varghese N."/>
            <person name="Submissions S."/>
        </authorList>
    </citation>
    <scope>NUCLEOTIDE SEQUENCE [LARGE SCALE GENOMIC DNA]</scope>
    <source>
        <strain evidence="4">CGMCC 1.9230</strain>
    </source>
</reference>
<dbReference type="GO" id="GO:0003964">
    <property type="term" value="F:RNA-directed DNA polymerase activity"/>
    <property type="evidence" value="ECO:0007669"/>
    <property type="project" value="UniProtKB-KW"/>
</dbReference>
<dbReference type="SUPFAM" id="SSF56672">
    <property type="entry name" value="DNA/RNA polymerases"/>
    <property type="match status" value="1"/>
</dbReference>
<evidence type="ECO:0000256" key="1">
    <source>
        <dbReference type="ARBA" id="ARBA00034120"/>
    </source>
</evidence>
<dbReference type="InterPro" id="IPR043502">
    <property type="entry name" value="DNA/RNA_pol_sf"/>
</dbReference>
<gene>
    <name evidence="3" type="ORF">SAMN04488130_11238</name>
</gene>
<dbReference type="PANTHER" id="PTHR34047">
    <property type="entry name" value="NUCLEAR INTRON MATURASE 1, MITOCHONDRIAL-RELATED"/>
    <property type="match status" value="1"/>
</dbReference>
<accession>A0A1H5ZUU2</accession>
<evidence type="ECO:0000256" key="2">
    <source>
        <dbReference type="SAM" id="Phobius"/>
    </source>
</evidence>
<proteinExistence type="inferred from homology"/>
<name>A0A1H5ZUU2_9FLAO</name>
<dbReference type="InterPro" id="IPR051083">
    <property type="entry name" value="GrpII_Intron_Splice-Mob/Def"/>
</dbReference>
<protein>
    <submittedName>
        <fullName evidence="3">Reverse transcriptase (RNA-dependent DNA polymerase)</fullName>
    </submittedName>
</protein>
<dbReference type="AlphaFoldDB" id="A0A1H5ZUU2"/>
<dbReference type="Proteomes" id="UP000236737">
    <property type="component" value="Unassembled WGS sequence"/>
</dbReference>
<organism evidence="3 4">
    <name type="scientific">Flavobacterium urumqiense</name>
    <dbReference type="NCBI Taxonomy" id="935224"/>
    <lineage>
        <taxon>Bacteria</taxon>
        <taxon>Pseudomonadati</taxon>
        <taxon>Bacteroidota</taxon>
        <taxon>Flavobacteriia</taxon>
        <taxon>Flavobacteriales</taxon>
        <taxon>Flavobacteriaceae</taxon>
        <taxon>Flavobacterium</taxon>
    </lineage>
</organism>
<dbReference type="PANTHER" id="PTHR34047:SF8">
    <property type="entry name" value="PROTEIN YKFC"/>
    <property type="match status" value="1"/>
</dbReference>
<keyword evidence="3" id="KW-0808">Transferase</keyword>
<evidence type="ECO:0000313" key="4">
    <source>
        <dbReference type="Proteomes" id="UP000236737"/>
    </source>
</evidence>
<keyword evidence="3" id="KW-0695">RNA-directed DNA polymerase</keyword>